<organism evidence="2">
    <name type="scientific">Cladocopium goreaui</name>
    <dbReference type="NCBI Taxonomy" id="2562237"/>
    <lineage>
        <taxon>Eukaryota</taxon>
        <taxon>Sar</taxon>
        <taxon>Alveolata</taxon>
        <taxon>Dinophyceae</taxon>
        <taxon>Suessiales</taxon>
        <taxon>Symbiodiniaceae</taxon>
        <taxon>Cladocopium</taxon>
    </lineage>
</organism>
<proteinExistence type="predicted"/>
<dbReference type="Gene3D" id="3.40.50.150">
    <property type="entry name" value="Vaccinia Virus protein VP39"/>
    <property type="match status" value="1"/>
</dbReference>
<accession>A0A9P1BIL4</accession>
<dbReference type="SUPFAM" id="SSF53335">
    <property type="entry name" value="S-adenosyl-L-methionine-dependent methyltransferases"/>
    <property type="match status" value="1"/>
</dbReference>
<dbReference type="Pfam" id="PF08241">
    <property type="entry name" value="Methyltransf_11"/>
    <property type="match status" value="1"/>
</dbReference>
<keyword evidence="4" id="KW-1185">Reference proteome</keyword>
<dbReference type="GO" id="GO:0008757">
    <property type="term" value="F:S-adenosylmethionine-dependent methyltransferase activity"/>
    <property type="evidence" value="ECO:0007669"/>
    <property type="project" value="InterPro"/>
</dbReference>
<dbReference type="EMBL" id="CAMXCT020000115">
    <property type="protein sequence ID" value="CAL1127484.1"/>
    <property type="molecule type" value="Genomic_DNA"/>
</dbReference>
<dbReference type="Gene3D" id="3.80.10.10">
    <property type="entry name" value="Ribonuclease Inhibitor"/>
    <property type="match status" value="2"/>
</dbReference>
<name>A0A9P1BIL4_9DINO</name>
<dbReference type="AlphaFoldDB" id="A0A9P1BIL4"/>
<dbReference type="InterPro" id="IPR032675">
    <property type="entry name" value="LRR_dom_sf"/>
</dbReference>
<dbReference type="SUPFAM" id="SSF52047">
    <property type="entry name" value="RNI-like"/>
    <property type="match status" value="1"/>
</dbReference>
<reference evidence="3 4" key="2">
    <citation type="submission" date="2024-05" db="EMBL/GenBank/DDBJ databases">
        <authorList>
            <person name="Chen Y."/>
            <person name="Shah S."/>
            <person name="Dougan E. K."/>
            <person name="Thang M."/>
            <person name="Chan C."/>
        </authorList>
    </citation>
    <scope>NUCLEOTIDE SEQUENCE [LARGE SCALE GENOMIC DNA]</scope>
</reference>
<dbReference type="EMBL" id="CAMXCT010000115">
    <property type="protein sequence ID" value="CAI3974109.1"/>
    <property type="molecule type" value="Genomic_DNA"/>
</dbReference>
<evidence type="ECO:0000313" key="4">
    <source>
        <dbReference type="Proteomes" id="UP001152797"/>
    </source>
</evidence>
<dbReference type="OrthoDB" id="2013972at2759"/>
<protein>
    <submittedName>
        <fullName evidence="3">RAN GTPase-activating protein 1</fullName>
    </submittedName>
</protein>
<dbReference type="PANTHER" id="PTHR43036">
    <property type="entry name" value="OSJNBB0011N17.9 PROTEIN"/>
    <property type="match status" value="1"/>
</dbReference>
<reference evidence="2" key="1">
    <citation type="submission" date="2022-10" db="EMBL/GenBank/DDBJ databases">
        <authorList>
            <person name="Chen Y."/>
            <person name="Dougan E. K."/>
            <person name="Chan C."/>
            <person name="Rhodes N."/>
            <person name="Thang M."/>
        </authorList>
    </citation>
    <scope>NUCLEOTIDE SEQUENCE</scope>
</reference>
<dbReference type="CDD" id="cd02440">
    <property type="entry name" value="AdoMet_MTases"/>
    <property type="match status" value="1"/>
</dbReference>
<comment type="caution">
    <text evidence="2">The sequence shown here is derived from an EMBL/GenBank/DDBJ whole genome shotgun (WGS) entry which is preliminary data.</text>
</comment>
<sequence>MPSEVENITHLDLRGNRLNAAFGWKLIKAMKKKYLNLEFCNGIPLRALKMNTIEVLDLSGSTGRCGKVALCEPHRHVASSDTEFTSAWPWQEDSKEAAMEFANRGMYGIEVVGAIFLAHFLRLNTSLTTFNFRLNHVEKDGAKALAQSLLGNAQTVLQTVNTMGPTKMKPGIDFGHFKTGHLTTVDLSKRGLDDDDFVFLEEWLRRYDCVTDLNISWNFMSRDGIRKLTRHIKESKVLTKLNCVGLPVTLEGSSLLARAVVENHTLRQVALPLGHCHDTTERQQMIQQFGMGLASHPTLQSFACTRTPNLEYLEQSTPRFAAGSEAGLNDVRENKAQCIRAFPPERSGGWPRTQVAVYMWFLAATKPDLERLTLGGSGKPKVDYPKEVCQSANPDLIPATLGVLHDAGHRLQQVSIALPLHYASRAMELLRVLTVCVSLRTLKLLGFASATFKDSQLPPEWTSIGNALPHLEQFNDLALGGPSMRESLGCPAVLGARPELTCLLLMQCVEGVATDLANGAGGGEALSGKPRLKANLQADADVGLNVVGPWYRLAESMHCASDIINPPVGTSIAYRLGLVVVFSKSLDNSGTGVKCSAGVKFSWPALAACVAASATSATQQQRPRSRRHRCLRALTERDTVKMDGFPDELFYLVPRIGVYHVDDAFRAQLTELYRQLIPSGNVLDLCSQHDSHLPSEGDYTLTVHGMNQLELMANTRAKDRFTRNFNEDPSLRELPPAFFDAVVMAVSIQYMQRPVDLLSEAFRVLKPGGVLIVSFSNRMFFTKAIEVWRSQRNMKGLVNLVLNYFRESGFQDVRAANRVQTDDQTGWPSGDPFAAVVGVKENNAGQIWERANGISWLEMNEAGVKAQQAKLLPHLSGHGDGVPRFTHAISLRNNVVSEALLQGVDCHAPLRQFGFENISAVLPSLFTAMCGREKPLPVERIRVEPKWVTSRYARKRFKKRPQSWLDGIQAAMIRSERFVEIVSAGTSVPRSAIERMSPKDFADALTGVALEEPFPVEAEKLHPPHMQYLCFPSRRAFQNPPEDPTQNLYVPLPLDEETRNELQLQKLSFVMCNLRQQLQLQARPDEWPDSSKPLWCGKGSELRFVRPGDEMDAVMEAEHLRDDESAPVRFHWRPDLRLGSPAACAMIAEDLLPDEPSFADNFLHEVLKSREPENDMVFGVMVVPKCLLHEDSTIQELDLRGNGLTKDDVTLGEFLGGMSWDQPVDGCNNYRL</sequence>
<evidence type="ECO:0000313" key="2">
    <source>
        <dbReference type="EMBL" id="CAI3974109.1"/>
    </source>
</evidence>
<dbReference type="InterPro" id="IPR029063">
    <property type="entry name" value="SAM-dependent_MTases_sf"/>
</dbReference>
<dbReference type="InterPro" id="IPR013216">
    <property type="entry name" value="Methyltransf_11"/>
</dbReference>
<evidence type="ECO:0000259" key="1">
    <source>
        <dbReference type="Pfam" id="PF08241"/>
    </source>
</evidence>
<feature type="domain" description="Methyltransferase type 11" evidence="1">
    <location>
        <begin position="725"/>
        <end position="773"/>
    </location>
</feature>
<dbReference type="InterPro" id="IPR001611">
    <property type="entry name" value="Leu-rich_rpt"/>
</dbReference>
<dbReference type="Pfam" id="PF13516">
    <property type="entry name" value="LRR_6"/>
    <property type="match status" value="1"/>
</dbReference>
<dbReference type="EMBL" id="CAMXCT030000115">
    <property type="protein sequence ID" value="CAL4761421.1"/>
    <property type="molecule type" value="Genomic_DNA"/>
</dbReference>
<evidence type="ECO:0000313" key="3">
    <source>
        <dbReference type="EMBL" id="CAL4761421.1"/>
    </source>
</evidence>
<dbReference type="PANTHER" id="PTHR43036:SF2">
    <property type="entry name" value="OS04G0481300 PROTEIN"/>
    <property type="match status" value="1"/>
</dbReference>
<dbReference type="Proteomes" id="UP001152797">
    <property type="component" value="Unassembled WGS sequence"/>
</dbReference>
<gene>
    <name evidence="2" type="ORF">C1SCF055_LOCUS2541</name>
</gene>